<dbReference type="Proteomes" id="UP000317763">
    <property type="component" value="Unassembled WGS sequence"/>
</dbReference>
<reference evidence="1 2" key="1">
    <citation type="submission" date="2019-07" db="EMBL/GenBank/DDBJ databases">
        <title>Tepidimonas taiwanensis I1-1 draft genome.</title>
        <authorList>
            <person name="Da Costa M.S."/>
            <person name="Froufe H.J.C."/>
            <person name="Egas C."/>
            <person name="Albuquerque L."/>
        </authorList>
    </citation>
    <scope>NUCLEOTIDE SEQUENCE [LARGE SCALE GENOMIC DNA]</scope>
    <source>
        <strain evidence="1 2">I1-1</strain>
    </source>
</reference>
<comment type="caution">
    <text evidence="1">The sequence shown here is derived from an EMBL/GenBank/DDBJ whole genome shotgun (WGS) entry which is preliminary data.</text>
</comment>
<evidence type="ECO:0000313" key="2">
    <source>
        <dbReference type="Proteomes" id="UP000317763"/>
    </source>
</evidence>
<gene>
    <name evidence="1" type="ORF">Ttaiw_00212</name>
</gene>
<keyword evidence="2" id="KW-1185">Reference proteome</keyword>
<proteinExistence type="predicted"/>
<dbReference type="OrthoDB" id="9852827at2"/>
<organism evidence="1 2">
    <name type="scientific">Tepidimonas taiwanensis</name>
    <dbReference type="NCBI Taxonomy" id="307486"/>
    <lineage>
        <taxon>Bacteria</taxon>
        <taxon>Pseudomonadati</taxon>
        <taxon>Pseudomonadota</taxon>
        <taxon>Betaproteobacteria</taxon>
        <taxon>Burkholderiales</taxon>
        <taxon>Tepidimonas</taxon>
    </lineage>
</organism>
<name>A0A554XE77_9BURK</name>
<evidence type="ECO:0000313" key="1">
    <source>
        <dbReference type="EMBL" id="TSE34151.1"/>
    </source>
</evidence>
<dbReference type="AlphaFoldDB" id="A0A554XE77"/>
<dbReference type="RefSeq" id="WP_143897346.1">
    <property type="nucleotide sequence ID" value="NZ_CP083911.1"/>
</dbReference>
<accession>A0A554XE77</accession>
<protein>
    <submittedName>
        <fullName evidence="1">Uncharacterized protein</fullName>
    </submittedName>
</protein>
<sequence>MTPEQAIEEADNVVIGTPQDAARFVRAAAVLLETEPELVEAIWPRCWMTGWQTELLRCALAIGAGQEPPPPLDWLPARKR</sequence>
<dbReference type="EMBL" id="VJOM01000001">
    <property type="protein sequence ID" value="TSE34151.1"/>
    <property type="molecule type" value="Genomic_DNA"/>
</dbReference>